<comment type="caution">
    <text evidence="2">The sequence shown here is derived from an EMBL/GenBank/DDBJ whole genome shotgun (WGS) entry which is preliminary data.</text>
</comment>
<proteinExistence type="predicted"/>
<evidence type="ECO:0000313" key="3">
    <source>
        <dbReference type="Proteomes" id="UP000178764"/>
    </source>
</evidence>
<name>A0A1F5DQ84_9BACT</name>
<dbReference type="EMBL" id="MEZT01000003">
    <property type="protein sequence ID" value="OGD57328.1"/>
    <property type="molecule type" value="Genomic_DNA"/>
</dbReference>
<feature type="transmembrane region" description="Helical" evidence="1">
    <location>
        <begin position="28"/>
        <end position="48"/>
    </location>
</feature>
<keyword evidence="1" id="KW-0472">Membrane</keyword>
<dbReference type="Proteomes" id="UP000178764">
    <property type="component" value="Unassembled WGS sequence"/>
</dbReference>
<keyword evidence="1" id="KW-1133">Transmembrane helix</keyword>
<reference evidence="2 3" key="1">
    <citation type="journal article" date="2016" name="Nat. Commun.">
        <title>Thousands of microbial genomes shed light on interconnected biogeochemical processes in an aquifer system.</title>
        <authorList>
            <person name="Anantharaman K."/>
            <person name="Brown C.T."/>
            <person name="Hug L.A."/>
            <person name="Sharon I."/>
            <person name="Castelle C.J."/>
            <person name="Probst A.J."/>
            <person name="Thomas B.C."/>
            <person name="Singh A."/>
            <person name="Wilkins M.J."/>
            <person name="Karaoz U."/>
            <person name="Brodie E.L."/>
            <person name="Williams K.H."/>
            <person name="Hubbard S.S."/>
            <person name="Banfield J.F."/>
        </authorList>
    </citation>
    <scope>NUCLEOTIDE SEQUENCE [LARGE SCALE GENOMIC DNA]</scope>
</reference>
<protein>
    <recommendedName>
        <fullName evidence="4">PsbP C-terminal domain-containing protein</fullName>
    </recommendedName>
</protein>
<evidence type="ECO:0000313" key="2">
    <source>
        <dbReference type="EMBL" id="OGD57328.1"/>
    </source>
</evidence>
<keyword evidence="1" id="KW-0812">Transmembrane</keyword>
<sequence>MNPANLNVPPSPEWNPAGAKKKTGALKWLLTSLVIVVLGAAAFFYYVYIYKKAQPTTTTTPDTSETANWQTYKNTIYGYSLKYPEGWEVDEKDVADVKFSKKPKDATLASDQKILFEVKSASTGKGTKTADWVKDELKDTPYSAAESLLGGKEAITITQTSDQTQEVFLIADDTKYRLLQAEGTKEDFGKIVKTFKLIARETTKTTNTTTSTDILSQTYTNENYGYSVKYPGEWVAKDMNATKEEHVLDQIGFQPTAASDTIAFSVKVTDRTVDNEVTLYKAGLDTAKLTAEIDASLGGYSGKKITSIKGSVETAAIFLQKGGDCYIISGEVKNPAATYKLYFDQMVASFQFI</sequence>
<evidence type="ECO:0000256" key="1">
    <source>
        <dbReference type="SAM" id="Phobius"/>
    </source>
</evidence>
<organism evidence="2 3">
    <name type="scientific">Candidatus Berkelbacteria bacterium RBG_13_40_8</name>
    <dbReference type="NCBI Taxonomy" id="1797467"/>
    <lineage>
        <taxon>Bacteria</taxon>
        <taxon>Candidatus Berkelbacteria</taxon>
    </lineage>
</organism>
<dbReference type="AlphaFoldDB" id="A0A1F5DQ84"/>
<gene>
    <name evidence="2" type="ORF">A2V71_00715</name>
</gene>
<evidence type="ECO:0008006" key="4">
    <source>
        <dbReference type="Google" id="ProtNLM"/>
    </source>
</evidence>
<accession>A0A1F5DQ84</accession>